<comment type="caution">
    <text evidence="1">The sequence shown here is derived from an EMBL/GenBank/DDBJ whole genome shotgun (WGS) entry which is preliminary data.</text>
</comment>
<organism evidence="1 2">
    <name type="scientific">Microbacterium gilvum</name>
    <dbReference type="NCBI Taxonomy" id="1336204"/>
    <lineage>
        <taxon>Bacteria</taxon>
        <taxon>Bacillati</taxon>
        <taxon>Actinomycetota</taxon>
        <taxon>Actinomycetes</taxon>
        <taxon>Micrococcales</taxon>
        <taxon>Microbacteriaceae</taxon>
        <taxon>Microbacterium</taxon>
    </lineage>
</organism>
<evidence type="ECO:0000313" key="1">
    <source>
        <dbReference type="EMBL" id="GAA4762789.1"/>
    </source>
</evidence>
<evidence type="ECO:0000313" key="2">
    <source>
        <dbReference type="Proteomes" id="UP001501645"/>
    </source>
</evidence>
<dbReference type="EMBL" id="BAABKO010000001">
    <property type="protein sequence ID" value="GAA4762789.1"/>
    <property type="molecule type" value="Genomic_DNA"/>
</dbReference>
<dbReference type="Proteomes" id="UP001501645">
    <property type="component" value="Unassembled WGS sequence"/>
</dbReference>
<sequence length="51" mass="5666">MSDFLADVVEPHCPTCGTVLHAHPRGTWWCRGCDVEWPDGPVRYGDRPEGG</sequence>
<name>A0ABP8ZPX5_9MICO</name>
<protein>
    <submittedName>
        <fullName evidence="1">Uncharacterized protein</fullName>
    </submittedName>
</protein>
<dbReference type="RefSeq" id="WP_345434934.1">
    <property type="nucleotide sequence ID" value="NZ_BAABKO010000001.1"/>
</dbReference>
<proteinExistence type="predicted"/>
<accession>A0ABP8ZPX5</accession>
<gene>
    <name evidence="1" type="ORF">GCM10023351_01580</name>
</gene>
<reference evidence="2" key="1">
    <citation type="journal article" date="2019" name="Int. J. Syst. Evol. Microbiol.">
        <title>The Global Catalogue of Microorganisms (GCM) 10K type strain sequencing project: providing services to taxonomists for standard genome sequencing and annotation.</title>
        <authorList>
            <consortium name="The Broad Institute Genomics Platform"/>
            <consortium name="The Broad Institute Genome Sequencing Center for Infectious Disease"/>
            <person name="Wu L."/>
            <person name="Ma J."/>
        </authorList>
    </citation>
    <scope>NUCLEOTIDE SEQUENCE [LARGE SCALE GENOMIC DNA]</scope>
    <source>
        <strain evidence="2">JCM 18537</strain>
    </source>
</reference>
<keyword evidence="2" id="KW-1185">Reference proteome</keyword>